<evidence type="ECO:0000313" key="2">
    <source>
        <dbReference type="Proteomes" id="UP000247480"/>
    </source>
</evidence>
<gene>
    <name evidence="1" type="ORF">KPSA1_04197</name>
</gene>
<sequence length="92" mass="10470">MWDCVREATEVNKALLPGNVSSLRLGEECARVCAINAHARSPKRLRASFHGVLRRYATSRKRTQSIAQVLVGSRLRKHCLALIFHQVIDLYR</sequence>
<dbReference type="AlphaFoldDB" id="A0A2V0QCW4"/>
<comment type="caution">
    <text evidence="1">The sequence shown here is derived from an EMBL/GenBank/DDBJ whole genome shotgun (WGS) entry which is preliminary data.</text>
</comment>
<organism evidence="1 2">
    <name type="scientific">Pseudomonas syringae pv. actinidiae</name>
    <dbReference type="NCBI Taxonomy" id="103796"/>
    <lineage>
        <taxon>Bacteria</taxon>
        <taxon>Pseudomonadati</taxon>
        <taxon>Pseudomonadota</taxon>
        <taxon>Gammaproteobacteria</taxon>
        <taxon>Pseudomonadales</taxon>
        <taxon>Pseudomonadaceae</taxon>
        <taxon>Pseudomonas</taxon>
        <taxon>Pseudomonas syringae</taxon>
    </lineage>
</organism>
<accession>A0A2V0QCW4</accession>
<reference evidence="1 2" key="1">
    <citation type="submission" date="2018-04" db="EMBL/GenBank/DDBJ databases">
        <title>Draft genome sequence of Pseudomonas syringae pv. actinidiae biovar 1 strains isolated from kiwifruit in Kagawa prefecture.</title>
        <authorList>
            <person name="Tabuchi M."/>
            <person name="Saito M."/>
            <person name="Fujiwara S."/>
            <person name="Sasa N."/>
            <person name="Akimitsu K."/>
            <person name="Gomi K."/>
            <person name="Konishi-Sugita S."/>
            <person name="Hamano K."/>
            <person name="Kataoka I."/>
        </authorList>
    </citation>
    <scope>NUCLEOTIDE SEQUENCE [LARGE SCALE GENOMIC DNA]</scope>
    <source>
        <strain evidence="1 2">MAFF212206</strain>
    </source>
</reference>
<name>A0A2V0QCW4_PSESF</name>
<dbReference type="EMBL" id="BGJZ01000198">
    <property type="protein sequence ID" value="GBH10774.1"/>
    <property type="molecule type" value="Genomic_DNA"/>
</dbReference>
<evidence type="ECO:0000313" key="1">
    <source>
        <dbReference type="EMBL" id="GBH10774.1"/>
    </source>
</evidence>
<dbReference type="Proteomes" id="UP000247480">
    <property type="component" value="Unassembled WGS sequence"/>
</dbReference>
<protein>
    <submittedName>
        <fullName evidence="1">Coenzyme F420-reducing hydrogenase</fullName>
    </submittedName>
</protein>
<proteinExistence type="predicted"/>